<feature type="domain" description="4Fe-4S ferredoxin-type" evidence="6">
    <location>
        <begin position="37"/>
        <end position="68"/>
    </location>
</feature>
<keyword evidence="8" id="KW-1185">Reference proteome</keyword>
<organism evidence="7 8">
    <name type="scientific">Candidatus Thiodiazotropha endoloripes</name>
    <dbReference type="NCBI Taxonomy" id="1818881"/>
    <lineage>
        <taxon>Bacteria</taxon>
        <taxon>Pseudomonadati</taxon>
        <taxon>Pseudomonadota</taxon>
        <taxon>Gammaproteobacteria</taxon>
        <taxon>Chromatiales</taxon>
        <taxon>Sedimenticolaceae</taxon>
        <taxon>Candidatus Thiodiazotropha</taxon>
    </lineage>
</organism>
<keyword evidence="2" id="KW-0560">Oxidoreductase</keyword>
<dbReference type="InterPro" id="IPR036188">
    <property type="entry name" value="FAD/NAD-bd_sf"/>
</dbReference>
<evidence type="ECO:0000256" key="4">
    <source>
        <dbReference type="ARBA" id="ARBA00029440"/>
    </source>
</evidence>
<feature type="region of interest" description="Disordered" evidence="5">
    <location>
        <begin position="318"/>
        <end position="340"/>
    </location>
</feature>
<dbReference type="PANTHER" id="PTHR43100:SF1">
    <property type="entry name" value="GLUTAMATE SYNTHASE [NADPH] SMALL CHAIN"/>
    <property type="match status" value="1"/>
</dbReference>
<evidence type="ECO:0000256" key="3">
    <source>
        <dbReference type="ARBA" id="ARBA00023164"/>
    </source>
</evidence>
<dbReference type="AlphaFoldDB" id="A0A1E2UMG7"/>
<evidence type="ECO:0000256" key="1">
    <source>
        <dbReference type="ARBA" id="ARBA00022605"/>
    </source>
</evidence>
<protein>
    <submittedName>
        <fullName evidence="7">Glutamate synthase</fullName>
    </submittedName>
</protein>
<keyword evidence="1" id="KW-0028">Amino-acid biosynthesis</keyword>
<dbReference type="GO" id="GO:0051536">
    <property type="term" value="F:iron-sulfur cluster binding"/>
    <property type="evidence" value="ECO:0007669"/>
    <property type="project" value="InterPro"/>
</dbReference>
<evidence type="ECO:0000313" key="8">
    <source>
        <dbReference type="Proteomes" id="UP000094849"/>
    </source>
</evidence>
<dbReference type="InterPro" id="IPR017896">
    <property type="entry name" value="4Fe4S_Fe-S-bd"/>
</dbReference>
<dbReference type="PANTHER" id="PTHR43100">
    <property type="entry name" value="GLUTAMATE SYNTHASE [NADPH] SMALL CHAIN"/>
    <property type="match status" value="1"/>
</dbReference>
<evidence type="ECO:0000256" key="5">
    <source>
        <dbReference type="SAM" id="MobiDB-lite"/>
    </source>
</evidence>
<dbReference type="EMBL" id="LVJZ01000003">
    <property type="protein sequence ID" value="ODB95946.1"/>
    <property type="molecule type" value="Genomic_DNA"/>
</dbReference>
<dbReference type="PRINTS" id="PR00419">
    <property type="entry name" value="ADXRDTASE"/>
</dbReference>
<dbReference type="Pfam" id="PF14691">
    <property type="entry name" value="Fer4_20"/>
    <property type="match status" value="1"/>
</dbReference>
<dbReference type="GO" id="GO:0016639">
    <property type="term" value="F:oxidoreductase activity, acting on the CH-NH2 group of donors, NAD or NADP as acceptor"/>
    <property type="evidence" value="ECO:0007669"/>
    <property type="project" value="InterPro"/>
</dbReference>
<evidence type="ECO:0000256" key="2">
    <source>
        <dbReference type="ARBA" id="ARBA00023002"/>
    </source>
</evidence>
<dbReference type="RefSeq" id="WP_069003283.1">
    <property type="nucleotide sequence ID" value="NZ_LVJW01000006.1"/>
</dbReference>
<dbReference type="PROSITE" id="PS51379">
    <property type="entry name" value="4FE4S_FER_2"/>
    <property type="match status" value="1"/>
</dbReference>
<keyword evidence="3" id="KW-0314">Glutamate biosynthesis</keyword>
<comment type="caution">
    <text evidence="7">The sequence shown here is derived from an EMBL/GenBank/DDBJ whole genome shotgun (WGS) entry which is preliminary data.</text>
</comment>
<comment type="pathway">
    <text evidence="4">Amino-acid biosynthesis.</text>
</comment>
<evidence type="ECO:0000259" key="6">
    <source>
        <dbReference type="PROSITE" id="PS51379"/>
    </source>
</evidence>
<dbReference type="OrthoDB" id="9803192at2"/>
<evidence type="ECO:0000313" key="7">
    <source>
        <dbReference type="EMBL" id="ODB95946.1"/>
    </source>
</evidence>
<dbReference type="Gene3D" id="3.40.50.720">
    <property type="entry name" value="NAD(P)-binding Rossmann-like Domain"/>
    <property type="match status" value="1"/>
</dbReference>
<dbReference type="Proteomes" id="UP000094849">
    <property type="component" value="Unassembled WGS sequence"/>
</dbReference>
<dbReference type="Gene3D" id="3.50.50.60">
    <property type="entry name" value="FAD/NAD(P)-binding domain"/>
    <property type="match status" value="1"/>
</dbReference>
<name>A0A1E2UMG7_9GAMM</name>
<dbReference type="GO" id="GO:0006537">
    <property type="term" value="P:glutamate biosynthetic process"/>
    <property type="evidence" value="ECO:0007669"/>
    <property type="project" value="UniProtKB-KW"/>
</dbReference>
<dbReference type="Pfam" id="PF07992">
    <property type="entry name" value="Pyr_redox_2"/>
    <property type="match status" value="1"/>
</dbReference>
<dbReference type="InterPro" id="IPR028261">
    <property type="entry name" value="DPD_II"/>
</dbReference>
<dbReference type="NCBIfam" id="TIGR01317">
    <property type="entry name" value="GOGAT_sm_gam"/>
    <property type="match status" value="1"/>
</dbReference>
<accession>A0A1E2UMG7</accession>
<dbReference type="SUPFAM" id="SSF51971">
    <property type="entry name" value="Nucleotide-binding domain"/>
    <property type="match status" value="2"/>
</dbReference>
<reference evidence="7 8" key="1">
    <citation type="submission" date="2016-03" db="EMBL/GenBank/DDBJ databases">
        <title>Chemosynthetic sulphur-oxidizing symbionts of marine invertebrate animals are capable of nitrogen fixation.</title>
        <authorList>
            <person name="Petersen J.M."/>
            <person name="Kemper A."/>
            <person name="Gruber-Vodicka H."/>
            <person name="Cardini U."/>
            <person name="Geest Mvander."/>
            <person name="Kleiner M."/>
            <person name="Bulgheresi S."/>
            <person name="Fussmann M."/>
            <person name="Herbold C."/>
            <person name="Seah B.K.B."/>
            <person name="Antony C.Paul."/>
            <person name="Liu D."/>
            <person name="Belitz A."/>
            <person name="Weber M."/>
        </authorList>
    </citation>
    <scope>NUCLEOTIDE SEQUENCE [LARGE SCALE GENOMIC DNA]</scope>
    <source>
        <strain evidence="7">G_D</strain>
    </source>
</reference>
<dbReference type="SUPFAM" id="SSF46548">
    <property type="entry name" value="alpha-helical ferredoxin"/>
    <property type="match status" value="1"/>
</dbReference>
<gene>
    <name evidence="7" type="primary">gltD</name>
    <name evidence="7" type="ORF">A3196_03740</name>
</gene>
<dbReference type="STRING" id="1818881.A3196_03740"/>
<sequence>MGKPTGFKEIDRQDRTYAPVSDRITHYNEFVIPLTDENVSQQGARCMDCGIPFCHQGCPVNNIIPDWNDLVYKGDWQAAIDVLHTTNNFPEFTGRICPAPCEASCTLNLEDTPVTIKTIEYSIIEKAWSEGWVKPQIADHKSGKRVAVVGSGPAGMAAAQQLARAGHAVVLYEKQNRIGGLLRYGIPDFKLDKTIIDRRMAQMRTEGVEFKTSTHIGVDLPGRQLLDDFDAIVLTGGSEKPRDLPIPGRELNGVHFAMDFLRSNSHRVQGDHVEDFISADGKHVVVIGGGDTGSDCIGTSNRHGAASVTQLEILPQPPEKEEKGTTWPDWPNKMRTSSSQEEGCERMWQIATKKFIDDGQGNLAGVECVKVEWEKDSAGNWKMSEVDGSEFELKADLVTLAMGFVHPVHEGLLEELGVELDNRGNVKAATEGGTAYKTSIDGVFTAGDMRRGQSLVVWAIREGRQCARAVDEFLMGTTDLPLW</sequence>
<dbReference type="Gene3D" id="1.10.1060.10">
    <property type="entry name" value="Alpha-helical ferredoxin"/>
    <property type="match status" value="1"/>
</dbReference>
<dbReference type="InterPro" id="IPR051394">
    <property type="entry name" value="Glutamate_Synthase"/>
</dbReference>
<dbReference type="InterPro" id="IPR009051">
    <property type="entry name" value="Helical_ferredxn"/>
</dbReference>
<dbReference type="InterPro" id="IPR023753">
    <property type="entry name" value="FAD/NAD-binding_dom"/>
</dbReference>
<dbReference type="InterPro" id="IPR006005">
    <property type="entry name" value="Glut_synth_ssu1"/>
</dbReference>
<proteinExistence type="predicted"/>